<dbReference type="InterPro" id="IPR011701">
    <property type="entry name" value="MFS"/>
</dbReference>
<feature type="transmembrane region" description="Helical" evidence="3">
    <location>
        <begin position="181"/>
        <end position="200"/>
    </location>
</feature>
<feature type="transmembrane region" description="Helical" evidence="3">
    <location>
        <begin position="347"/>
        <end position="370"/>
    </location>
</feature>
<feature type="transmembrane region" description="Helical" evidence="3">
    <location>
        <begin position="93"/>
        <end position="111"/>
    </location>
</feature>
<dbReference type="PANTHER" id="PTHR11360">
    <property type="entry name" value="MONOCARBOXYLATE TRANSPORTER"/>
    <property type="match status" value="1"/>
</dbReference>
<dbReference type="Proteomes" id="UP001338125">
    <property type="component" value="Unassembled WGS sequence"/>
</dbReference>
<evidence type="ECO:0000256" key="2">
    <source>
        <dbReference type="ARBA" id="ARBA00006727"/>
    </source>
</evidence>
<comment type="caution">
    <text evidence="4">The sequence shown here is derived from an EMBL/GenBank/DDBJ whole genome shotgun (WGS) entry which is preliminary data.</text>
</comment>
<feature type="transmembrane region" description="Helical" evidence="3">
    <location>
        <begin position="118"/>
        <end position="137"/>
    </location>
</feature>
<organism evidence="4 5">
    <name type="scientific">Cladobotryum mycophilum</name>
    <dbReference type="NCBI Taxonomy" id="491253"/>
    <lineage>
        <taxon>Eukaryota</taxon>
        <taxon>Fungi</taxon>
        <taxon>Dikarya</taxon>
        <taxon>Ascomycota</taxon>
        <taxon>Pezizomycotina</taxon>
        <taxon>Sordariomycetes</taxon>
        <taxon>Hypocreomycetidae</taxon>
        <taxon>Hypocreales</taxon>
        <taxon>Hypocreaceae</taxon>
        <taxon>Cladobotryum</taxon>
    </lineage>
</organism>
<evidence type="ECO:0000313" key="4">
    <source>
        <dbReference type="EMBL" id="KAK5992119.1"/>
    </source>
</evidence>
<reference evidence="4 5" key="1">
    <citation type="submission" date="2024-01" db="EMBL/GenBank/DDBJ databases">
        <title>Complete genome of Cladobotryum mycophilum ATHUM6906.</title>
        <authorList>
            <person name="Christinaki A.C."/>
            <person name="Myridakis A.I."/>
            <person name="Kouvelis V.N."/>
        </authorList>
    </citation>
    <scope>NUCLEOTIDE SEQUENCE [LARGE SCALE GENOMIC DNA]</scope>
    <source>
        <strain evidence="4 5">ATHUM6906</strain>
    </source>
</reference>
<comment type="subcellular location">
    <subcellularLocation>
        <location evidence="1">Membrane</location>
        <topology evidence="1">Multi-pass membrane protein</topology>
    </subcellularLocation>
</comment>
<evidence type="ECO:0000256" key="3">
    <source>
        <dbReference type="SAM" id="Phobius"/>
    </source>
</evidence>
<keyword evidence="3" id="KW-0812">Transmembrane</keyword>
<feature type="transmembrane region" description="Helical" evidence="3">
    <location>
        <begin position="320"/>
        <end position="341"/>
    </location>
</feature>
<dbReference type="Gene3D" id="1.20.1250.20">
    <property type="entry name" value="MFS general substrate transporter like domains"/>
    <property type="match status" value="2"/>
</dbReference>
<feature type="transmembrane region" description="Helical" evidence="3">
    <location>
        <begin position="149"/>
        <end position="169"/>
    </location>
</feature>
<keyword evidence="3" id="KW-1133">Transmembrane helix</keyword>
<dbReference type="EMBL" id="JAVFKD010000012">
    <property type="protein sequence ID" value="KAK5992119.1"/>
    <property type="molecule type" value="Genomic_DNA"/>
</dbReference>
<dbReference type="PANTHER" id="PTHR11360:SF130">
    <property type="entry name" value="MAJOR FACILITATOR SUPERFAMILY (MFS) PROFILE DOMAIN-CONTAINING PROTEIN-RELATED"/>
    <property type="match status" value="1"/>
</dbReference>
<feature type="transmembrane region" description="Helical" evidence="3">
    <location>
        <begin position="412"/>
        <end position="435"/>
    </location>
</feature>
<dbReference type="Pfam" id="PF07690">
    <property type="entry name" value="MFS_1"/>
    <property type="match status" value="1"/>
</dbReference>
<gene>
    <name evidence="4" type="ORF">PT974_05517</name>
</gene>
<dbReference type="InterPro" id="IPR050327">
    <property type="entry name" value="Proton-linked_MCT"/>
</dbReference>
<dbReference type="SUPFAM" id="SSF103473">
    <property type="entry name" value="MFS general substrate transporter"/>
    <property type="match status" value="1"/>
</dbReference>
<keyword evidence="3" id="KW-0472">Membrane</keyword>
<feature type="transmembrane region" description="Helical" evidence="3">
    <location>
        <begin position="382"/>
        <end position="400"/>
    </location>
</feature>
<accession>A0ABR0SJA3</accession>
<feature type="transmembrane region" description="Helical" evidence="3">
    <location>
        <begin position="253"/>
        <end position="276"/>
    </location>
</feature>
<name>A0ABR0SJA3_9HYPO</name>
<feature type="transmembrane region" description="Helical" evidence="3">
    <location>
        <begin position="212"/>
        <end position="232"/>
    </location>
</feature>
<feature type="transmembrane region" description="Helical" evidence="3">
    <location>
        <begin position="288"/>
        <end position="308"/>
    </location>
</feature>
<keyword evidence="5" id="KW-1185">Reference proteome</keyword>
<sequence length="453" mass="48614">MIVDTKTSVVESGNSSSDESCAELPIGLKANLAKATPVITSQDDVGPPPDGGLNAWLQVVAGHLTVFNSWGYLISFGIFQAYYTRTLNIDPSAVSWIGSTQICLIFLIGTFSGRAFDAGHYILTLQIGFLLQLIGIFTTSCATKYWQFYLAQGLCQGLGCGLVFAPAVANLGTYFSKNKSMAVSMAACGGATGGLVFPAIAKQMLPRVGFAWTMRIMGLVMLVNCIIVLVLTKPRLPPRKAGPLIEVEAFKEPTYLLFCIGMFFTLWAVYFGYYYARSYALDRLSGTQAVSFSMLMIINGLGVPGRLVPAFLADRYFGAMPTMVPTIFGAAIVVFSWIAVPSLTGDYVWVIAFGYFGSGIQGMFPATCAGLSKDLSKSGTRIGMIFTIISFACLTGPPLAGKLIQIAGGRYIAAQIWGGSCLTVGGFLVTGACWANRPREKLNEREEEMSDAV</sequence>
<evidence type="ECO:0000313" key="5">
    <source>
        <dbReference type="Proteomes" id="UP001338125"/>
    </source>
</evidence>
<evidence type="ECO:0000256" key="1">
    <source>
        <dbReference type="ARBA" id="ARBA00004141"/>
    </source>
</evidence>
<protein>
    <submittedName>
        <fullName evidence="4">MFS-type transporter</fullName>
    </submittedName>
</protein>
<proteinExistence type="inferred from homology"/>
<comment type="similarity">
    <text evidence="2">Belongs to the major facilitator superfamily. Monocarboxylate porter (TC 2.A.1.13) family.</text>
</comment>
<dbReference type="InterPro" id="IPR036259">
    <property type="entry name" value="MFS_trans_sf"/>
</dbReference>